<keyword evidence="1" id="KW-1133">Transmembrane helix</keyword>
<dbReference type="Proteomes" id="UP001365128">
    <property type="component" value="Unassembled WGS sequence"/>
</dbReference>
<evidence type="ECO:0000313" key="3">
    <source>
        <dbReference type="Proteomes" id="UP001365128"/>
    </source>
</evidence>
<comment type="caution">
    <text evidence="2">The sequence shown here is derived from an EMBL/GenBank/DDBJ whole genome shotgun (WGS) entry which is preliminary data.</text>
</comment>
<sequence>MGWDGTASVAAAALTRFSVFACLWRRRYGMVTDDGWMVDGSVRWVGAMGAAQLPFFLIYFFSICRYCLCYPCVWI</sequence>
<name>A0ABR1MMV5_9PEZI</name>
<evidence type="ECO:0000313" key="2">
    <source>
        <dbReference type="EMBL" id="KAK7551427.1"/>
    </source>
</evidence>
<protein>
    <recommendedName>
        <fullName evidence="4">Secreted peptide</fullName>
    </recommendedName>
</protein>
<organism evidence="2 3">
    <name type="scientific">Phyllosticta citricarpa</name>
    <dbReference type="NCBI Taxonomy" id="55181"/>
    <lineage>
        <taxon>Eukaryota</taxon>
        <taxon>Fungi</taxon>
        <taxon>Dikarya</taxon>
        <taxon>Ascomycota</taxon>
        <taxon>Pezizomycotina</taxon>
        <taxon>Dothideomycetes</taxon>
        <taxon>Dothideomycetes incertae sedis</taxon>
        <taxon>Botryosphaeriales</taxon>
        <taxon>Phyllostictaceae</taxon>
        <taxon>Phyllosticta</taxon>
    </lineage>
</organism>
<accession>A0ABR1MMV5</accession>
<feature type="transmembrane region" description="Helical" evidence="1">
    <location>
        <begin position="44"/>
        <end position="62"/>
    </location>
</feature>
<reference evidence="2 3" key="1">
    <citation type="submission" date="2024-04" db="EMBL/GenBank/DDBJ databases">
        <title>Phyllosticta paracitricarpa is synonymous to the EU quarantine fungus P. citricarpa based on phylogenomic analyses.</title>
        <authorList>
            <consortium name="Lawrence Berkeley National Laboratory"/>
            <person name="Van Ingen-Buijs V.A."/>
            <person name="Van Westerhoven A.C."/>
            <person name="Haridas S."/>
            <person name="Skiadas P."/>
            <person name="Martin F."/>
            <person name="Groenewald J.Z."/>
            <person name="Crous P.W."/>
            <person name="Seidl M.F."/>
        </authorList>
    </citation>
    <scope>NUCLEOTIDE SEQUENCE [LARGE SCALE GENOMIC DNA]</scope>
    <source>
        <strain evidence="2 3">CBS 122670</strain>
    </source>
</reference>
<dbReference type="EMBL" id="JBBPDW010000006">
    <property type="protein sequence ID" value="KAK7551427.1"/>
    <property type="molecule type" value="Genomic_DNA"/>
</dbReference>
<keyword evidence="1" id="KW-0812">Transmembrane</keyword>
<gene>
    <name evidence="2" type="ORF">IWX46DRAFT_381605</name>
</gene>
<evidence type="ECO:0008006" key="4">
    <source>
        <dbReference type="Google" id="ProtNLM"/>
    </source>
</evidence>
<evidence type="ECO:0000256" key="1">
    <source>
        <dbReference type="SAM" id="Phobius"/>
    </source>
</evidence>
<proteinExistence type="predicted"/>
<keyword evidence="3" id="KW-1185">Reference proteome</keyword>
<keyword evidence="1" id="KW-0472">Membrane</keyword>